<evidence type="ECO:0000313" key="5">
    <source>
        <dbReference type="Proteomes" id="UP000310066"/>
    </source>
</evidence>
<feature type="compositionally biased region" description="Basic residues" evidence="1">
    <location>
        <begin position="88"/>
        <end position="98"/>
    </location>
</feature>
<feature type="transmembrane region" description="Helical" evidence="2">
    <location>
        <begin position="17"/>
        <end position="36"/>
    </location>
</feature>
<feature type="compositionally biased region" description="Basic and acidic residues" evidence="1">
    <location>
        <begin position="46"/>
        <end position="68"/>
    </location>
</feature>
<gene>
    <name evidence="4" type="ORF">B0A54_02015</name>
    <name evidence="3" type="ORF">LTR82_003397</name>
</gene>
<protein>
    <submittedName>
        <fullName evidence="4">Uncharacterized protein</fullName>
    </submittedName>
</protein>
<dbReference type="Proteomes" id="UP001168146">
    <property type="component" value="Unassembled WGS sequence"/>
</dbReference>
<keyword evidence="2" id="KW-0812">Transmembrane</keyword>
<dbReference type="EMBL" id="NAJP01000005">
    <property type="protein sequence ID" value="TKA47641.1"/>
    <property type="molecule type" value="Genomic_DNA"/>
</dbReference>
<organism evidence="4 5">
    <name type="scientific">Friedmanniomyces endolithicus</name>
    <dbReference type="NCBI Taxonomy" id="329885"/>
    <lineage>
        <taxon>Eukaryota</taxon>
        <taxon>Fungi</taxon>
        <taxon>Dikarya</taxon>
        <taxon>Ascomycota</taxon>
        <taxon>Pezizomycotina</taxon>
        <taxon>Dothideomycetes</taxon>
        <taxon>Dothideomycetidae</taxon>
        <taxon>Mycosphaerellales</taxon>
        <taxon>Teratosphaeriaceae</taxon>
        <taxon>Friedmanniomyces</taxon>
    </lineage>
</organism>
<evidence type="ECO:0000313" key="3">
    <source>
        <dbReference type="EMBL" id="KAK0325858.1"/>
    </source>
</evidence>
<proteinExistence type="predicted"/>
<feature type="compositionally biased region" description="Basic residues" evidence="1">
    <location>
        <begin position="69"/>
        <end position="80"/>
    </location>
</feature>
<dbReference type="Proteomes" id="UP000310066">
    <property type="component" value="Unassembled WGS sequence"/>
</dbReference>
<reference evidence="3" key="2">
    <citation type="submission" date="2021-12" db="EMBL/GenBank/DDBJ databases">
        <title>Black yeast isolated from Biological Soil Crust.</title>
        <authorList>
            <person name="Kurbessoian T."/>
        </authorList>
    </citation>
    <scope>NUCLEOTIDE SEQUENCE</scope>
    <source>
        <strain evidence="3">CCFEE 5208</strain>
    </source>
</reference>
<dbReference type="AlphaFoldDB" id="A0A4U0VEV0"/>
<reference evidence="4 5" key="1">
    <citation type="submission" date="2017-03" db="EMBL/GenBank/DDBJ databases">
        <title>Genomes of endolithic fungi from Antarctica.</title>
        <authorList>
            <person name="Coleine C."/>
            <person name="Masonjones S."/>
            <person name="Stajich J.E."/>
        </authorList>
    </citation>
    <scope>NUCLEOTIDE SEQUENCE [LARGE SCALE GENOMIC DNA]</scope>
    <source>
        <strain evidence="4 5">CCFEE 5311</strain>
    </source>
</reference>
<accession>A0A4U0VEV0</accession>
<feature type="compositionally biased region" description="Basic and acidic residues" evidence="1">
    <location>
        <begin position="131"/>
        <end position="141"/>
    </location>
</feature>
<dbReference type="EMBL" id="JASUXU010000006">
    <property type="protein sequence ID" value="KAK0325858.1"/>
    <property type="molecule type" value="Genomic_DNA"/>
</dbReference>
<sequence>MSQFHHKVQEEKSYRRAIFLAVSLALAGVCSVYPVMCFKNYSTKEKDKLNSKVAQVERKAEDAEEWVRSHRPRARHHSHSPPRIAHTPSHHHRQRHSSVRPSGRRESSHRRHRDEDMEMSQTSGSYRHKEHGYDRDLDDERRRRHHGHPPPRRYHHSS</sequence>
<evidence type="ECO:0000256" key="2">
    <source>
        <dbReference type="SAM" id="Phobius"/>
    </source>
</evidence>
<keyword evidence="2" id="KW-0472">Membrane</keyword>
<feature type="region of interest" description="Disordered" evidence="1">
    <location>
        <begin position="46"/>
        <end position="158"/>
    </location>
</feature>
<feature type="compositionally biased region" description="Basic residues" evidence="1">
    <location>
        <begin position="142"/>
        <end position="158"/>
    </location>
</feature>
<comment type="caution">
    <text evidence="4">The sequence shown here is derived from an EMBL/GenBank/DDBJ whole genome shotgun (WGS) entry which is preliminary data.</text>
</comment>
<keyword evidence="2" id="KW-1133">Transmembrane helix</keyword>
<evidence type="ECO:0000313" key="4">
    <source>
        <dbReference type="EMBL" id="TKA47641.1"/>
    </source>
</evidence>
<name>A0A4U0VEV0_9PEZI</name>
<dbReference type="OrthoDB" id="3945310at2759"/>
<evidence type="ECO:0000256" key="1">
    <source>
        <dbReference type="SAM" id="MobiDB-lite"/>
    </source>
</evidence>